<keyword evidence="1" id="KW-1133">Transmembrane helix</keyword>
<dbReference type="EMBL" id="LXPE01000004">
    <property type="protein sequence ID" value="OBA28369.1"/>
    <property type="molecule type" value="Genomic_DNA"/>
</dbReference>
<keyword evidence="3" id="KW-1185">Reference proteome</keyword>
<gene>
    <name evidence="2" type="ORF">HANVADRAFT_47497</name>
</gene>
<sequence>MRNLRFLHNSQTMSRHPKKYFRLLLGSLLMITLLVVILRYPKKLYSYSQEPEDSLFIPNLEEYTETNVDQEIEEPSQPSKQLLSFNDILGKPSTDEDTTKHHFTKKMNKNILYLIASTNISEPHKDQLKQCYIYFQALPDNIFENVKLLKFVFGVENSEMYETMTYFIRTYEHCKDLDYSNFGIDYDNQDVYKNLGENTESEMFRYKLVWNYILNNFFDFGLESDVYEFLNPNFINKHINKWVFTESNEINQEKISLTRKSERLTDFENLQYILKGDNYLYEYNFNDDLVKERQLSYMGKYLSFNIEMSDLFKHETPLVY</sequence>
<protein>
    <submittedName>
        <fullName evidence="2">Uncharacterized protein</fullName>
    </submittedName>
</protein>
<evidence type="ECO:0000313" key="3">
    <source>
        <dbReference type="Proteomes" id="UP000092321"/>
    </source>
</evidence>
<organism evidence="2 3">
    <name type="scientific">Hanseniaspora valbyensis NRRL Y-1626</name>
    <dbReference type="NCBI Taxonomy" id="766949"/>
    <lineage>
        <taxon>Eukaryota</taxon>
        <taxon>Fungi</taxon>
        <taxon>Dikarya</taxon>
        <taxon>Ascomycota</taxon>
        <taxon>Saccharomycotina</taxon>
        <taxon>Saccharomycetes</taxon>
        <taxon>Saccharomycodales</taxon>
        <taxon>Saccharomycodaceae</taxon>
        <taxon>Hanseniaspora</taxon>
    </lineage>
</organism>
<reference evidence="3" key="1">
    <citation type="journal article" date="2016" name="Proc. Natl. Acad. Sci. U.S.A.">
        <title>Comparative genomics of biotechnologically important yeasts.</title>
        <authorList>
            <person name="Riley R."/>
            <person name="Haridas S."/>
            <person name="Wolfe K.H."/>
            <person name="Lopes M.R."/>
            <person name="Hittinger C.T."/>
            <person name="Goeker M."/>
            <person name="Salamov A.A."/>
            <person name="Wisecaver J.H."/>
            <person name="Long T.M."/>
            <person name="Calvey C.H."/>
            <person name="Aerts A.L."/>
            <person name="Barry K.W."/>
            <person name="Choi C."/>
            <person name="Clum A."/>
            <person name="Coughlan A.Y."/>
            <person name="Deshpande S."/>
            <person name="Douglass A.P."/>
            <person name="Hanson S.J."/>
            <person name="Klenk H.-P."/>
            <person name="LaButti K.M."/>
            <person name="Lapidus A."/>
            <person name="Lindquist E.A."/>
            <person name="Lipzen A.M."/>
            <person name="Meier-Kolthoff J.P."/>
            <person name="Ohm R.A."/>
            <person name="Otillar R.P."/>
            <person name="Pangilinan J.L."/>
            <person name="Peng Y."/>
            <person name="Rokas A."/>
            <person name="Rosa C.A."/>
            <person name="Scheuner C."/>
            <person name="Sibirny A.A."/>
            <person name="Slot J.C."/>
            <person name="Stielow J.B."/>
            <person name="Sun H."/>
            <person name="Kurtzman C.P."/>
            <person name="Blackwell M."/>
            <person name="Grigoriev I.V."/>
            <person name="Jeffries T.W."/>
        </authorList>
    </citation>
    <scope>NUCLEOTIDE SEQUENCE [LARGE SCALE GENOMIC DNA]</scope>
    <source>
        <strain evidence="3">NRRL Y-1626</strain>
    </source>
</reference>
<dbReference type="Proteomes" id="UP000092321">
    <property type="component" value="Unassembled WGS sequence"/>
</dbReference>
<name>A0A1B7TI09_9ASCO</name>
<evidence type="ECO:0000256" key="1">
    <source>
        <dbReference type="SAM" id="Phobius"/>
    </source>
</evidence>
<dbReference type="AlphaFoldDB" id="A0A1B7TI09"/>
<proteinExistence type="predicted"/>
<comment type="caution">
    <text evidence="2">The sequence shown here is derived from an EMBL/GenBank/DDBJ whole genome shotgun (WGS) entry which is preliminary data.</text>
</comment>
<accession>A0A1B7TI09</accession>
<keyword evidence="1" id="KW-0472">Membrane</keyword>
<keyword evidence="1" id="KW-0812">Transmembrane</keyword>
<feature type="transmembrane region" description="Helical" evidence="1">
    <location>
        <begin position="20"/>
        <end position="40"/>
    </location>
</feature>
<evidence type="ECO:0000313" key="2">
    <source>
        <dbReference type="EMBL" id="OBA28369.1"/>
    </source>
</evidence>